<proteinExistence type="predicted"/>
<feature type="domain" description="HTH araC/xylS-type" evidence="4">
    <location>
        <begin position="152"/>
        <end position="236"/>
    </location>
</feature>
<protein>
    <submittedName>
        <fullName evidence="5">Two-component response regulator</fullName>
    </submittedName>
</protein>
<dbReference type="Proteomes" id="UP000019102">
    <property type="component" value="Unassembled WGS sequence"/>
</dbReference>
<evidence type="ECO:0000256" key="1">
    <source>
        <dbReference type="ARBA" id="ARBA00023015"/>
    </source>
</evidence>
<keyword evidence="3" id="KW-0804">Transcription</keyword>
<comment type="caution">
    <text evidence="5">The sequence shown here is derived from an EMBL/GenBank/DDBJ whole genome shotgun (WGS) entry which is preliminary data.</text>
</comment>
<dbReference type="InterPro" id="IPR014710">
    <property type="entry name" value="RmlC-like_jellyroll"/>
</dbReference>
<gene>
    <name evidence="5" type="ORF">JCM21714_4140</name>
</gene>
<dbReference type="GO" id="GO:0003700">
    <property type="term" value="F:DNA-binding transcription factor activity"/>
    <property type="evidence" value="ECO:0007669"/>
    <property type="project" value="InterPro"/>
</dbReference>
<name>W4VQC4_9BACI</name>
<evidence type="ECO:0000259" key="4">
    <source>
        <dbReference type="PROSITE" id="PS01124"/>
    </source>
</evidence>
<dbReference type="SUPFAM" id="SSF51215">
    <property type="entry name" value="Regulatory protein AraC"/>
    <property type="match status" value="1"/>
</dbReference>
<keyword evidence="6" id="KW-1185">Reference proteome</keyword>
<dbReference type="InterPro" id="IPR037923">
    <property type="entry name" value="HTH-like"/>
</dbReference>
<dbReference type="PANTHER" id="PTHR43280:SF2">
    <property type="entry name" value="HTH-TYPE TRANSCRIPTIONAL REGULATOR EXSA"/>
    <property type="match status" value="1"/>
</dbReference>
<dbReference type="PANTHER" id="PTHR43280">
    <property type="entry name" value="ARAC-FAMILY TRANSCRIPTIONAL REGULATOR"/>
    <property type="match status" value="1"/>
</dbReference>
<dbReference type="Pfam" id="PF12833">
    <property type="entry name" value="HTH_18"/>
    <property type="match status" value="1"/>
</dbReference>
<dbReference type="Gene3D" id="2.60.120.10">
    <property type="entry name" value="Jelly Rolls"/>
    <property type="match status" value="1"/>
</dbReference>
<dbReference type="GO" id="GO:0043565">
    <property type="term" value="F:sequence-specific DNA binding"/>
    <property type="evidence" value="ECO:0007669"/>
    <property type="project" value="InterPro"/>
</dbReference>
<evidence type="ECO:0000313" key="6">
    <source>
        <dbReference type="Proteomes" id="UP000019102"/>
    </source>
</evidence>
<dbReference type="PROSITE" id="PS01124">
    <property type="entry name" value="HTH_ARAC_FAMILY_2"/>
    <property type="match status" value="1"/>
</dbReference>
<evidence type="ECO:0000256" key="2">
    <source>
        <dbReference type="ARBA" id="ARBA00023125"/>
    </source>
</evidence>
<sequence length="236" mass="27750">MFFVEEGKGFHYINNDIVRISRGDIFIIPIGVEHVLRPSDENNQLVIYNVLFTIDYVQDVFKEISKFQDETLVEWLSSNILLRNDNYLHLQDKKVQCLNVVRAMFLERQKKNIGFGLMLDAKLKELFILLSRLDTRDEKDTMLAGGFTKDIEIVISYVNENYNESITIADMAKLAHVSERHFSRIFKNYMNQSFTKYLQTIRIEKSCELLENTNLSITEICLQIGYKNADFLEKYF</sequence>
<accession>W4VQC4</accession>
<reference evidence="5 6" key="1">
    <citation type="journal article" date="2014" name="Genome Announc.">
        <title>Draft Genome Sequence of the Boron-Tolerant and Moderately Halotolerant Bacterium Gracilibacillus boraciitolerans JCM 21714T.</title>
        <authorList>
            <person name="Ahmed I."/>
            <person name="Oshima K."/>
            <person name="Suda W."/>
            <person name="Kitamura K."/>
            <person name="Iida T."/>
            <person name="Ohmori Y."/>
            <person name="Fujiwara T."/>
            <person name="Hattori M."/>
            <person name="Ohkuma M."/>
        </authorList>
    </citation>
    <scope>NUCLEOTIDE SEQUENCE [LARGE SCALE GENOMIC DNA]</scope>
    <source>
        <strain evidence="5 6">JCM 21714</strain>
    </source>
</reference>
<dbReference type="Gene3D" id="1.10.10.60">
    <property type="entry name" value="Homeodomain-like"/>
    <property type="match status" value="2"/>
</dbReference>
<evidence type="ECO:0000256" key="3">
    <source>
        <dbReference type="ARBA" id="ARBA00023163"/>
    </source>
</evidence>
<keyword evidence="1" id="KW-0805">Transcription regulation</keyword>
<organism evidence="5 6">
    <name type="scientific">Gracilibacillus boraciitolerans JCM 21714</name>
    <dbReference type="NCBI Taxonomy" id="1298598"/>
    <lineage>
        <taxon>Bacteria</taxon>
        <taxon>Bacillati</taxon>
        <taxon>Bacillota</taxon>
        <taxon>Bacilli</taxon>
        <taxon>Bacillales</taxon>
        <taxon>Bacillaceae</taxon>
        <taxon>Gracilibacillus</taxon>
    </lineage>
</organism>
<dbReference type="SUPFAM" id="SSF46689">
    <property type="entry name" value="Homeodomain-like"/>
    <property type="match status" value="1"/>
</dbReference>
<dbReference type="InterPro" id="IPR009057">
    <property type="entry name" value="Homeodomain-like_sf"/>
</dbReference>
<dbReference type="STRING" id="1298598.JCM21714_4140"/>
<dbReference type="Pfam" id="PF02311">
    <property type="entry name" value="AraC_binding"/>
    <property type="match status" value="1"/>
</dbReference>
<dbReference type="SMART" id="SM00342">
    <property type="entry name" value="HTH_ARAC"/>
    <property type="match status" value="1"/>
</dbReference>
<evidence type="ECO:0000313" key="5">
    <source>
        <dbReference type="EMBL" id="GAE94939.1"/>
    </source>
</evidence>
<keyword evidence="2" id="KW-0238">DNA-binding</keyword>
<dbReference type="EMBL" id="BAVS01000035">
    <property type="protein sequence ID" value="GAE94939.1"/>
    <property type="molecule type" value="Genomic_DNA"/>
</dbReference>
<dbReference type="InterPro" id="IPR018060">
    <property type="entry name" value="HTH_AraC"/>
</dbReference>
<dbReference type="InterPro" id="IPR003313">
    <property type="entry name" value="AraC-bd"/>
</dbReference>
<dbReference type="eggNOG" id="COG2207">
    <property type="taxonomic scope" value="Bacteria"/>
</dbReference>
<dbReference type="AlphaFoldDB" id="W4VQC4"/>